<sequence>MQWQSMGRIKGPGPRPVASILNAIVLDASEQPFERYPHSASADVPFGEGSAGVCHRHSCLYRRSGCRGGCGGGQPRSLVGGCGVGSCCQFGLRLGLMSGAKGLEFVS</sequence>
<evidence type="ECO:0000313" key="1">
    <source>
        <dbReference type="EMBL" id="KZP23199.1"/>
    </source>
</evidence>
<gene>
    <name evidence="1" type="ORF">FIBSPDRAFT_463877</name>
</gene>
<reference evidence="1" key="1">
    <citation type="journal article" date="2016" name="Mol. Biol. Evol.">
        <title>Comparative Genomics of Early-Diverging Mushroom-Forming Fungi Provides Insights into the Origins of Lignocellulose Decay Capabilities.</title>
        <authorList>
            <person name="Nagy L.G."/>
            <person name="Riley R."/>
            <person name="Tritt A."/>
            <person name="Adam C."/>
            <person name="Daum C."/>
            <person name="Floudas D."/>
            <person name="Sun H."/>
            <person name="Yadav J.S."/>
            <person name="Pangilinan J."/>
            <person name="Larsson K.H."/>
            <person name="Matsuura K."/>
            <person name="Barry K."/>
            <person name="Labutti K."/>
            <person name="Kuo R."/>
            <person name="Ohm R.A."/>
            <person name="Bhattacharya S.S."/>
            <person name="Shirouzu T."/>
            <person name="Yoshinaga Y."/>
            <person name="Martin F.M."/>
            <person name="Grigoriev I.V."/>
            <person name="Hibbett D.S."/>
        </authorList>
    </citation>
    <scope>NUCLEOTIDE SEQUENCE [LARGE SCALE GENOMIC DNA]</scope>
    <source>
        <strain evidence="1">CBS 109695</strain>
    </source>
</reference>
<dbReference type="EMBL" id="KV417534">
    <property type="protein sequence ID" value="KZP23199.1"/>
    <property type="molecule type" value="Genomic_DNA"/>
</dbReference>
<name>A0A166LPZ4_9AGAM</name>
<organism evidence="1">
    <name type="scientific">Athelia psychrophila</name>
    <dbReference type="NCBI Taxonomy" id="1759441"/>
    <lineage>
        <taxon>Eukaryota</taxon>
        <taxon>Fungi</taxon>
        <taxon>Dikarya</taxon>
        <taxon>Basidiomycota</taxon>
        <taxon>Agaricomycotina</taxon>
        <taxon>Agaricomycetes</taxon>
        <taxon>Agaricomycetidae</taxon>
        <taxon>Atheliales</taxon>
        <taxon>Atheliaceae</taxon>
        <taxon>Athelia</taxon>
    </lineage>
</organism>
<proteinExistence type="predicted"/>
<protein>
    <submittedName>
        <fullName evidence="1">Uncharacterized protein</fullName>
    </submittedName>
</protein>
<accession>A0A166LPZ4</accession>
<dbReference type="AlphaFoldDB" id="A0A166LPZ4"/>